<keyword evidence="3" id="KW-1185">Reference proteome</keyword>
<evidence type="ECO:0000313" key="3">
    <source>
        <dbReference type="Proteomes" id="UP000485058"/>
    </source>
</evidence>
<dbReference type="AlphaFoldDB" id="A0A699YL95"/>
<feature type="compositionally biased region" description="Basic and acidic residues" evidence="1">
    <location>
        <begin position="1"/>
        <end position="10"/>
    </location>
</feature>
<reference evidence="2 3" key="1">
    <citation type="submission" date="2020-02" db="EMBL/GenBank/DDBJ databases">
        <title>Draft genome sequence of Haematococcus lacustris strain NIES-144.</title>
        <authorList>
            <person name="Morimoto D."/>
            <person name="Nakagawa S."/>
            <person name="Yoshida T."/>
            <person name="Sawayama S."/>
        </authorList>
    </citation>
    <scope>NUCLEOTIDE SEQUENCE [LARGE SCALE GENOMIC DNA]</scope>
    <source>
        <strain evidence="2 3">NIES-144</strain>
    </source>
</reference>
<comment type="caution">
    <text evidence="2">The sequence shown here is derived from an EMBL/GenBank/DDBJ whole genome shotgun (WGS) entry which is preliminary data.</text>
</comment>
<dbReference type="EMBL" id="BLLF01000350">
    <property type="protein sequence ID" value="GFH10820.1"/>
    <property type="molecule type" value="Genomic_DNA"/>
</dbReference>
<sequence>MSDAVERHSNLELQATNVNHLRLKRENVAPHPGTHWRLRNPQPGPEEDVDLECRDMKLRIHG</sequence>
<feature type="region of interest" description="Disordered" evidence="1">
    <location>
        <begin position="1"/>
        <end position="50"/>
    </location>
</feature>
<accession>A0A699YL95</accession>
<dbReference type="Proteomes" id="UP000485058">
    <property type="component" value="Unassembled WGS sequence"/>
</dbReference>
<evidence type="ECO:0000313" key="2">
    <source>
        <dbReference type="EMBL" id="GFH10820.1"/>
    </source>
</evidence>
<organism evidence="2 3">
    <name type="scientific">Haematococcus lacustris</name>
    <name type="common">Green alga</name>
    <name type="synonym">Haematococcus pluvialis</name>
    <dbReference type="NCBI Taxonomy" id="44745"/>
    <lineage>
        <taxon>Eukaryota</taxon>
        <taxon>Viridiplantae</taxon>
        <taxon>Chlorophyta</taxon>
        <taxon>core chlorophytes</taxon>
        <taxon>Chlorophyceae</taxon>
        <taxon>CS clade</taxon>
        <taxon>Chlamydomonadales</taxon>
        <taxon>Haematococcaceae</taxon>
        <taxon>Haematococcus</taxon>
    </lineage>
</organism>
<evidence type="ECO:0000256" key="1">
    <source>
        <dbReference type="SAM" id="MobiDB-lite"/>
    </source>
</evidence>
<gene>
    <name evidence="2" type="ORF">HaLaN_06206</name>
</gene>
<proteinExistence type="predicted"/>
<name>A0A699YL95_HAELA</name>
<protein>
    <submittedName>
        <fullName evidence="2">Uncharacterized protein</fullName>
    </submittedName>
</protein>